<feature type="domain" description="DUF6531" evidence="3">
    <location>
        <begin position="70"/>
        <end position="144"/>
    </location>
</feature>
<keyword evidence="2" id="KW-1133">Transmembrane helix</keyword>
<dbReference type="SUPFAM" id="SSF51294">
    <property type="entry name" value="Hedgehog/intein (Hint) domain"/>
    <property type="match status" value="1"/>
</dbReference>
<dbReference type="InterPro" id="IPR006530">
    <property type="entry name" value="YD"/>
</dbReference>
<evidence type="ECO:0000259" key="4">
    <source>
        <dbReference type="Pfam" id="PF25023"/>
    </source>
</evidence>
<accession>A0AA91FRV0</accession>
<protein>
    <recommendedName>
        <fullName evidence="6">Intein C-terminal splicing domain-containing protein</fullName>
    </recommendedName>
</protein>
<evidence type="ECO:0000256" key="1">
    <source>
        <dbReference type="ARBA" id="ARBA00022737"/>
    </source>
</evidence>
<dbReference type="NCBIfam" id="TIGR03696">
    <property type="entry name" value="Rhs_assc_core"/>
    <property type="match status" value="1"/>
</dbReference>
<keyword evidence="2" id="KW-0812">Transmembrane</keyword>
<dbReference type="PANTHER" id="PTHR32305:SF15">
    <property type="entry name" value="PROTEIN RHSA-RELATED"/>
    <property type="match status" value="1"/>
</dbReference>
<dbReference type="Gene3D" id="2.180.10.10">
    <property type="entry name" value="RHS repeat-associated core"/>
    <property type="match status" value="3"/>
</dbReference>
<name>A0AA91FRV0_FAUOS</name>
<proteinExistence type="predicted"/>
<feature type="transmembrane region" description="Helical" evidence="2">
    <location>
        <begin position="1271"/>
        <end position="1298"/>
    </location>
</feature>
<evidence type="ECO:0008006" key="6">
    <source>
        <dbReference type="Google" id="ProtNLM"/>
    </source>
</evidence>
<dbReference type="NCBIfam" id="TIGR01643">
    <property type="entry name" value="YD_repeat_2x"/>
    <property type="match status" value="5"/>
</dbReference>
<gene>
    <name evidence="5" type="ORF">A9299_08170</name>
</gene>
<evidence type="ECO:0000256" key="2">
    <source>
        <dbReference type="SAM" id="Phobius"/>
    </source>
</evidence>
<dbReference type="InterPro" id="IPR031325">
    <property type="entry name" value="RHS_repeat"/>
</dbReference>
<evidence type="ECO:0000259" key="3">
    <source>
        <dbReference type="Pfam" id="PF20148"/>
    </source>
</evidence>
<reference evidence="5" key="1">
    <citation type="submission" date="2016-06" db="EMBL/GenBank/DDBJ databases">
        <title>Draft genome of Moraxella osloensis CCUG 67237.</title>
        <authorList>
            <person name="Salva-Serra F."/>
            <person name="Engstrom-Jakobsson H."/>
            <person name="Thorell K."/>
            <person name="Gonzales-Siles L."/>
            <person name="Karlsson R."/>
            <person name="Boulund F."/>
            <person name="Engstrand L."/>
            <person name="Kristiansson E."/>
            <person name="Moore E."/>
        </authorList>
    </citation>
    <scope>NUCLEOTIDE SEQUENCE [LARGE SCALE GENOMIC DNA]</scope>
    <source>
        <strain evidence="5">CCUG 67237</strain>
    </source>
</reference>
<dbReference type="Gene3D" id="2.170.16.10">
    <property type="entry name" value="Hedgehog/Intein (Hint) domain"/>
    <property type="match status" value="1"/>
</dbReference>
<dbReference type="Pfam" id="PF07591">
    <property type="entry name" value="PT-HINT"/>
    <property type="match status" value="1"/>
</dbReference>
<dbReference type="Pfam" id="PF25023">
    <property type="entry name" value="TEN_YD-shell"/>
    <property type="match status" value="2"/>
</dbReference>
<evidence type="ECO:0000313" key="5">
    <source>
        <dbReference type="EMBL" id="OBX65576.1"/>
    </source>
</evidence>
<dbReference type="PRINTS" id="PR00394">
    <property type="entry name" value="RHSPROTEIN"/>
</dbReference>
<dbReference type="Pfam" id="PF05593">
    <property type="entry name" value="RHS_repeat"/>
    <property type="match status" value="1"/>
</dbReference>
<keyword evidence="2" id="KW-0472">Membrane</keyword>
<organism evidence="5">
    <name type="scientific">Faucicola osloensis</name>
    <name type="common">Moraxella osloensis</name>
    <dbReference type="NCBI Taxonomy" id="34062"/>
    <lineage>
        <taxon>Bacteria</taxon>
        <taxon>Pseudomonadati</taxon>
        <taxon>Pseudomonadota</taxon>
        <taxon>Gammaproteobacteria</taxon>
        <taxon>Moraxellales</taxon>
        <taxon>Moraxellaceae</taxon>
        <taxon>Faucicola</taxon>
    </lineage>
</organism>
<dbReference type="EMBL" id="LZMT01000008">
    <property type="protein sequence ID" value="OBX65576.1"/>
    <property type="molecule type" value="Genomic_DNA"/>
</dbReference>
<feature type="domain" description="Teneurin-like YD-shell" evidence="4">
    <location>
        <begin position="565"/>
        <end position="657"/>
    </location>
</feature>
<dbReference type="InterPro" id="IPR050708">
    <property type="entry name" value="T6SS_VgrG/RHS"/>
</dbReference>
<dbReference type="Pfam" id="PF20148">
    <property type="entry name" value="DUF6531"/>
    <property type="match status" value="1"/>
</dbReference>
<dbReference type="PANTHER" id="PTHR32305">
    <property type="match status" value="1"/>
</dbReference>
<comment type="caution">
    <text evidence="5">The sequence shown here is derived from an EMBL/GenBank/DDBJ whole genome shotgun (WGS) entry which is preliminary data.</text>
</comment>
<sequence>MPQLISLHPLMGSKLLQISILAIGLLVSNLSFGAGCDSMEINNSTGTCGCCEANQNIQKQGSDNNINTTQPINVLSGNKFRQEQDIKPQDVSQTIGLEYTRYYNSQSNYSNVLGYGWRSSYDIQLLDSNSTLQIIQSDGSQLFFYPTTKKLVNGLNQTIYVSGNQKFGYITKTNLNGYPTWQWQYPGGQRLDFSTDSRYLKTNTTLGKLDRITSNSFQPNSDYLALRYDNHQRLIQVQDSRARQLTISYTKTRYDLPLITVQSPQAQYQYYLDKQGNLSQYINANGDRTAYYYQDPNDPHNLTKKVLYPALNPKQPQLLGQWQYDKNDRVIYESLADGKQAIRMQYDTNAPLNKAASLNEDGSKLYTNILTNALGQQTHYQYKILKGNYRTVKVEGAGCQSCGSTTLPTQLDEHGNLIEKVIDDNTYHYTYDGQSRLTRIDITTEEGNRQWLQSRQYQGDSIVPTVITKPSVIAGKQTTTTIRYNQYQQPVQVTQQGYIPATTTHAEQFIQRQISYAYGTVNGSSKLISIDGVLPGAADTITYQYNAQGQLIQINYPEGLTQRFNYDETGRITRFQDIDTLTTDYLYDTQGQVIQTTKAGKISKVAYDAQGRLQQLVDPLGQTLNYQYNAAGELSQVSDGKLAQINLIRDIDGNLTQADLLVNGKVEQHKKFDVMNASDKQSLMTLISQLNAQPQQNLARPDLANNPFSLIQGQLSLTPSLTQSTYSQSDIEQKPTTYYQDDFGNIIQVDSPTTGITTYQYNTANQLIASQNPLGQQVYQRDKAGRITDILVTEAGQQTKHHQIIWGQANKPIKLIYPEAQETFNYTANNQLLSHSQTIDGKKFTMSYQYDDNGRLVSRTLPDGQVISYQYNGEDSKKPGLLNAINLKGIYDRTIISGLNSDTDTSLIEHFKFGNGVDNTLQKDLNGRIILAGNPQVGQTVLNYSNPNNAEPSQVQQRAQMTIGNTVIDSSISAEARKIIDHVLFGQAPPPLVQPQQDIIQSLSQLPKKDQWGRTIQQGTQHYHYDSQNRLISISVDTQTGNQTIAQYRYNTLNQRIAKTTYSLQGVKLKTTYFFYDGNHLIAESTDEPGEKAQQLKQYVWMNDTPIAVLQAKQLFFIHTDHRNAPIAVTDITSRVVWQATNEDFGFANINAKSQFELNLRLSNQYYDSESGLHYNTNRYYDALNARYLTPDPLGLAVGPDLFAFAMNQPHSMMDGDGLAPKTPFENASFQQKFGYTVTYALYSVSSQFRPAADELMKDFQQSLPIVSGIFATWAALHVVGVGFAADAFIAAGSLFMYGMAAYDLVMGIGKALYGIMYATCWDNLNDVGRELAKAFDKMLLGLAGGKLIGLGAKFTGVFKKIKDFANDYSKKFDSKALNNYEAKAEEFVKQRLKGNRIKNLCDCCFVGSTLVWTPQGLIPIENIQVGDYVYSLPDGSQGTGTPEAKEVVNKIITNPKPTYKVSYTQYNGTIGSLQASDNHPFYVSGQGWLDTVELKPNMELVDSHQNHLKVMNVQPVKGIETTYNLTVLDNHTFYVGEDKVWVHNAGKNCNCEVNAQNLAKKGIPAISNDKLTPIGLWTPVPLLPSEIQKIVKWQAVKKSFADKWAGANFQGAGTVETNKLDKALEKMMNNIRDHMKSDDLAGILKEKRGVNILKPNGQAFDHYKNEYGDAKKSYNSLVETIDKNIDYCTRKQKTGCGKIIELKKDIQSLMRSYAAQFNETI</sequence>
<keyword evidence="1" id="KW-0677">Repeat</keyword>
<feature type="domain" description="Teneurin-like YD-shell" evidence="4">
    <location>
        <begin position="1008"/>
        <end position="1192"/>
    </location>
</feature>
<dbReference type="InterPro" id="IPR022385">
    <property type="entry name" value="Rhs_assc_core"/>
</dbReference>
<dbReference type="InterPro" id="IPR036844">
    <property type="entry name" value="Hint_dom_sf"/>
</dbReference>
<dbReference type="InterPro" id="IPR056823">
    <property type="entry name" value="TEN-like_YD-shell"/>
</dbReference>
<dbReference type="CDD" id="cd00081">
    <property type="entry name" value="Hint"/>
    <property type="match status" value="1"/>
</dbReference>
<dbReference type="InterPro" id="IPR045351">
    <property type="entry name" value="DUF6531"/>
</dbReference>